<dbReference type="InterPro" id="IPR050902">
    <property type="entry name" value="ABC_Transporter_SBP"/>
</dbReference>
<sequence>MKKFIITISMFLAVYSCKKENTKATENNPEATSEAPKTNNKIVTLNGGITEIVAALGHEKEIVGTDVTSTYPASLKATAKDLGHVRSITIEPIMAVSPNLILASDKDINPDLMGKIKSSGSKAVTFNQEYSVEGTKKLIADVAKTIGSSDYQKLNDKIDSDLKQILPIPKKPKVLFIYARGNVLMVSGKNTPMAALIVLAGGENAVNDFEDFKPLTPEAVVKANPDVLFLFSSGLQSSGGLKGVLQMPGVSQTNAGKNKKIIAMDGGLVSGFGPRVGEAAVSLNKLLIENAK</sequence>
<dbReference type="PANTHER" id="PTHR30535">
    <property type="entry name" value="VITAMIN B12-BINDING PROTEIN"/>
    <property type="match status" value="1"/>
</dbReference>
<dbReference type="Proteomes" id="UP000186246">
    <property type="component" value="Unassembled WGS sequence"/>
</dbReference>
<protein>
    <submittedName>
        <fullName evidence="2">Hemin ABC transporter substrate-binding protein</fullName>
    </submittedName>
    <submittedName>
        <fullName evidence="3">Iron complex transport system substrate-binding protein</fullName>
    </submittedName>
</protein>
<dbReference type="RefSeq" id="WP_076450390.1">
    <property type="nucleotide sequence ID" value="NZ_FTOJ01000002.1"/>
</dbReference>
<evidence type="ECO:0000313" key="2">
    <source>
        <dbReference type="EMBL" id="PQA97462.1"/>
    </source>
</evidence>
<dbReference type="Pfam" id="PF01497">
    <property type="entry name" value="Peripla_BP_2"/>
    <property type="match status" value="1"/>
</dbReference>
<dbReference type="InterPro" id="IPR002491">
    <property type="entry name" value="ABC_transptr_periplasmic_BD"/>
</dbReference>
<accession>A0A1N7L9X0</accession>
<dbReference type="Gene3D" id="3.40.50.1980">
    <property type="entry name" value="Nitrogenase molybdenum iron protein domain"/>
    <property type="match status" value="2"/>
</dbReference>
<evidence type="ECO:0000313" key="4">
    <source>
        <dbReference type="Proteomes" id="UP000186246"/>
    </source>
</evidence>
<dbReference type="PROSITE" id="PS51257">
    <property type="entry name" value="PROKAR_LIPOPROTEIN"/>
    <property type="match status" value="1"/>
</dbReference>
<dbReference type="OrthoDB" id="9797736at2"/>
<evidence type="ECO:0000259" key="1">
    <source>
        <dbReference type="PROSITE" id="PS50983"/>
    </source>
</evidence>
<evidence type="ECO:0000313" key="3">
    <source>
        <dbReference type="EMBL" id="SIS70571.1"/>
    </source>
</evidence>
<keyword evidence="5" id="KW-1185">Reference proteome</keyword>
<reference evidence="2 5" key="1">
    <citation type="submission" date="2016-11" db="EMBL/GenBank/DDBJ databases">
        <title>Whole genomes of Flavobacteriaceae.</title>
        <authorList>
            <person name="Stine C."/>
            <person name="Li C."/>
            <person name="Tadesse D."/>
        </authorList>
    </citation>
    <scope>NUCLEOTIDE SEQUENCE [LARGE SCALE GENOMIC DNA]</scope>
    <source>
        <strain evidence="2 5">DSM 21068</strain>
    </source>
</reference>
<dbReference type="EMBL" id="FTOJ01000002">
    <property type="protein sequence ID" value="SIS70571.1"/>
    <property type="molecule type" value="Genomic_DNA"/>
</dbReference>
<reference evidence="3" key="2">
    <citation type="submission" date="2017-01" db="EMBL/GenBank/DDBJ databases">
        <authorList>
            <person name="Mah S.A."/>
            <person name="Swanson W.J."/>
            <person name="Moy G.W."/>
            <person name="Vacquier V.D."/>
        </authorList>
    </citation>
    <scope>NUCLEOTIDE SEQUENCE [LARGE SCALE GENOMIC DNA]</scope>
    <source>
        <strain evidence="3">DSM 21068</strain>
    </source>
</reference>
<dbReference type="Proteomes" id="UP000238314">
    <property type="component" value="Unassembled WGS sequence"/>
</dbReference>
<reference evidence="4" key="3">
    <citation type="submission" date="2017-01" db="EMBL/GenBank/DDBJ databases">
        <authorList>
            <person name="Varghese N."/>
            <person name="Submissions S."/>
        </authorList>
    </citation>
    <scope>NUCLEOTIDE SEQUENCE [LARGE SCALE GENOMIC DNA]</scope>
    <source>
        <strain evidence="4">DSM 21068</strain>
    </source>
</reference>
<gene>
    <name evidence="2" type="ORF">B0A70_02015</name>
    <name evidence="3" type="ORF">SAMN05421796_102137</name>
</gene>
<dbReference type="AlphaFoldDB" id="A0A1N7L9X0"/>
<feature type="domain" description="Fe/B12 periplasmic-binding" evidence="1">
    <location>
        <begin position="41"/>
        <end position="292"/>
    </location>
</feature>
<dbReference type="EMBL" id="MUGO01000002">
    <property type="protein sequence ID" value="PQA97462.1"/>
    <property type="molecule type" value="Genomic_DNA"/>
</dbReference>
<dbReference type="PROSITE" id="PS50983">
    <property type="entry name" value="FE_B12_PBP"/>
    <property type="match status" value="1"/>
</dbReference>
<dbReference type="STRING" id="551459.SAMN05421796_102137"/>
<name>A0A1N7L9X0_9FLAO</name>
<organism evidence="3 4">
    <name type="scientific">Chryseobacterium piscicola</name>
    <dbReference type="NCBI Taxonomy" id="551459"/>
    <lineage>
        <taxon>Bacteria</taxon>
        <taxon>Pseudomonadati</taxon>
        <taxon>Bacteroidota</taxon>
        <taxon>Flavobacteriia</taxon>
        <taxon>Flavobacteriales</taxon>
        <taxon>Weeksellaceae</taxon>
        <taxon>Chryseobacterium group</taxon>
        <taxon>Chryseobacterium</taxon>
    </lineage>
</organism>
<proteinExistence type="predicted"/>
<dbReference type="PANTHER" id="PTHR30535:SF4">
    <property type="entry name" value="HEMIN-BINDING PERIPLASMIC PROTEIN HMUT"/>
    <property type="match status" value="1"/>
</dbReference>
<dbReference type="SUPFAM" id="SSF53807">
    <property type="entry name" value="Helical backbone' metal receptor"/>
    <property type="match status" value="1"/>
</dbReference>
<evidence type="ECO:0000313" key="5">
    <source>
        <dbReference type="Proteomes" id="UP000238314"/>
    </source>
</evidence>